<evidence type="ECO:0000313" key="6">
    <source>
        <dbReference type="Proteomes" id="UP001595462"/>
    </source>
</evidence>
<evidence type="ECO:0000256" key="3">
    <source>
        <dbReference type="SAM" id="SignalP"/>
    </source>
</evidence>
<dbReference type="Proteomes" id="UP001595462">
    <property type="component" value="Unassembled WGS sequence"/>
</dbReference>
<name>A0ABV7EL21_9GAMM</name>
<feature type="chain" id="PRO_5045848547" evidence="3">
    <location>
        <begin position="24"/>
        <end position="206"/>
    </location>
</feature>
<gene>
    <name evidence="5" type="ORF">ACFOSU_01730</name>
</gene>
<dbReference type="PROSITE" id="PS51352">
    <property type="entry name" value="THIOREDOXIN_2"/>
    <property type="match status" value="1"/>
</dbReference>
<reference evidence="6" key="1">
    <citation type="journal article" date="2019" name="Int. J. Syst. Evol. Microbiol.">
        <title>The Global Catalogue of Microorganisms (GCM) 10K type strain sequencing project: providing services to taxonomists for standard genome sequencing and annotation.</title>
        <authorList>
            <consortium name="The Broad Institute Genomics Platform"/>
            <consortium name="The Broad Institute Genome Sequencing Center for Infectious Disease"/>
            <person name="Wu L."/>
            <person name="Ma J."/>
        </authorList>
    </citation>
    <scope>NUCLEOTIDE SEQUENCE [LARGE SCALE GENOMIC DNA]</scope>
    <source>
        <strain evidence="6">KCTC 52640</strain>
    </source>
</reference>
<dbReference type="EMBL" id="JBHRSS010000001">
    <property type="protein sequence ID" value="MFC3102606.1"/>
    <property type="molecule type" value="Genomic_DNA"/>
</dbReference>
<sequence length="206" mass="22573">MIQPSLFSFLRAAVLGLALVLSGCGSDTPDYTAHDIQGVMPNLAFNLTDENGKKVDADDYAGDLRLLFFGYTNCPDICPATMARIRAALGGLDEAQRDKVDVLFVSVDPKRDSLERIRQFTSSFGPDFVGLTGSQEQLRALSKRYRVTYGYGEPNDHGFYLVSHSSAIFAFDSQGRARLLANQSETIDQLSADLKTLLAHQDDPKG</sequence>
<protein>
    <submittedName>
        <fullName evidence="5">SCO family protein</fullName>
    </submittedName>
</protein>
<keyword evidence="3" id="KW-0732">Signal</keyword>
<dbReference type="PANTHER" id="PTHR12151">
    <property type="entry name" value="ELECTRON TRANSPORT PROTIN SCO1/SENC FAMILY MEMBER"/>
    <property type="match status" value="1"/>
</dbReference>
<evidence type="ECO:0000256" key="2">
    <source>
        <dbReference type="ARBA" id="ARBA00023008"/>
    </source>
</evidence>
<dbReference type="InterPro" id="IPR036249">
    <property type="entry name" value="Thioredoxin-like_sf"/>
</dbReference>
<dbReference type="RefSeq" id="WP_380685837.1">
    <property type="nucleotide sequence ID" value="NZ_JBHRSS010000001.1"/>
</dbReference>
<keyword evidence="6" id="KW-1185">Reference proteome</keyword>
<dbReference type="InterPro" id="IPR003782">
    <property type="entry name" value="SCO1/SenC"/>
</dbReference>
<comment type="similarity">
    <text evidence="1">Belongs to the SCO1/2 family.</text>
</comment>
<organism evidence="5 6">
    <name type="scientific">Salinisphaera aquimarina</name>
    <dbReference type="NCBI Taxonomy" id="2094031"/>
    <lineage>
        <taxon>Bacteria</taxon>
        <taxon>Pseudomonadati</taxon>
        <taxon>Pseudomonadota</taxon>
        <taxon>Gammaproteobacteria</taxon>
        <taxon>Salinisphaerales</taxon>
        <taxon>Salinisphaeraceae</taxon>
        <taxon>Salinisphaera</taxon>
    </lineage>
</organism>
<evidence type="ECO:0000259" key="4">
    <source>
        <dbReference type="PROSITE" id="PS51352"/>
    </source>
</evidence>
<dbReference type="PANTHER" id="PTHR12151:SF25">
    <property type="entry name" value="LINALOOL DEHYDRATASE_ISOMERASE DOMAIN-CONTAINING PROTEIN"/>
    <property type="match status" value="1"/>
</dbReference>
<dbReference type="Pfam" id="PF02630">
    <property type="entry name" value="SCO1-SenC"/>
    <property type="match status" value="1"/>
</dbReference>
<dbReference type="Gene3D" id="3.40.30.10">
    <property type="entry name" value="Glutaredoxin"/>
    <property type="match status" value="1"/>
</dbReference>
<feature type="domain" description="Thioredoxin" evidence="4">
    <location>
        <begin position="22"/>
        <end position="199"/>
    </location>
</feature>
<dbReference type="CDD" id="cd02968">
    <property type="entry name" value="SCO"/>
    <property type="match status" value="1"/>
</dbReference>
<proteinExistence type="inferred from homology"/>
<feature type="signal peptide" evidence="3">
    <location>
        <begin position="1"/>
        <end position="23"/>
    </location>
</feature>
<evidence type="ECO:0000256" key="1">
    <source>
        <dbReference type="ARBA" id="ARBA00010996"/>
    </source>
</evidence>
<keyword evidence="2" id="KW-0186">Copper</keyword>
<dbReference type="InterPro" id="IPR013766">
    <property type="entry name" value="Thioredoxin_domain"/>
</dbReference>
<evidence type="ECO:0000313" key="5">
    <source>
        <dbReference type="EMBL" id="MFC3102606.1"/>
    </source>
</evidence>
<accession>A0ABV7EL21</accession>
<dbReference type="SUPFAM" id="SSF52833">
    <property type="entry name" value="Thioredoxin-like"/>
    <property type="match status" value="1"/>
</dbReference>
<comment type="caution">
    <text evidence="5">The sequence shown here is derived from an EMBL/GenBank/DDBJ whole genome shotgun (WGS) entry which is preliminary data.</text>
</comment>